<comment type="catalytic activity">
    <reaction evidence="9">
        <text>4 Cu(+) + O2 + 4 H(+) = 4 Cu(2+) + 2 H2O</text>
        <dbReference type="Rhea" id="RHEA:30083"/>
        <dbReference type="ChEBI" id="CHEBI:15377"/>
        <dbReference type="ChEBI" id="CHEBI:15378"/>
        <dbReference type="ChEBI" id="CHEBI:15379"/>
        <dbReference type="ChEBI" id="CHEBI:29036"/>
        <dbReference type="ChEBI" id="CHEBI:49552"/>
        <dbReference type="EC" id="1.16.3.4"/>
    </reaction>
    <physiologicalReaction direction="left-to-right" evidence="9">
        <dbReference type="Rhea" id="RHEA:30084"/>
    </physiologicalReaction>
</comment>
<dbReference type="Proteomes" id="UP001144096">
    <property type="component" value="Unassembled WGS sequence"/>
</dbReference>
<proteinExistence type="inferred from homology"/>
<organism evidence="12 13">
    <name type="scientific">Amycolatopsis iheyensis</name>
    <dbReference type="NCBI Taxonomy" id="2945988"/>
    <lineage>
        <taxon>Bacteria</taxon>
        <taxon>Bacillati</taxon>
        <taxon>Actinomycetota</taxon>
        <taxon>Actinomycetes</taxon>
        <taxon>Pseudonocardiales</taxon>
        <taxon>Pseudonocardiaceae</taxon>
        <taxon>Amycolatopsis</taxon>
    </lineage>
</organism>
<evidence type="ECO:0000256" key="7">
    <source>
        <dbReference type="ARBA" id="ARBA00042896"/>
    </source>
</evidence>
<evidence type="ECO:0000256" key="9">
    <source>
        <dbReference type="ARBA" id="ARBA00048092"/>
    </source>
</evidence>
<dbReference type="InterPro" id="IPR008972">
    <property type="entry name" value="Cupredoxin"/>
</dbReference>
<dbReference type="GO" id="GO:0016491">
    <property type="term" value="F:oxidoreductase activity"/>
    <property type="evidence" value="ECO:0007669"/>
    <property type="project" value="UniProtKB-KW"/>
</dbReference>
<evidence type="ECO:0000313" key="13">
    <source>
        <dbReference type="Proteomes" id="UP001144096"/>
    </source>
</evidence>
<name>A0A9X2SGF6_9PSEU</name>
<reference evidence="12" key="1">
    <citation type="submission" date="2022-06" db="EMBL/GenBank/DDBJ databases">
        <title>Amycolatopsis iheyaensis sp. nov., a new species of the genus Amycolatopsis isolated from soil in Iheya island, Japan.</title>
        <authorList>
            <person name="Ngamcharungchit C."/>
            <person name="Kanto H."/>
            <person name="Take A."/>
            <person name="Intra B."/>
            <person name="Matsumoto A."/>
            <person name="Panbangred W."/>
            <person name="Inahashi Y."/>
        </authorList>
    </citation>
    <scope>NUCLEOTIDE SEQUENCE</scope>
    <source>
        <strain evidence="12">OK19-0408</strain>
    </source>
</reference>
<dbReference type="PANTHER" id="PTHR48267">
    <property type="entry name" value="CUPREDOXIN SUPERFAMILY PROTEIN"/>
    <property type="match status" value="1"/>
</dbReference>
<dbReference type="Pfam" id="PF07732">
    <property type="entry name" value="Cu-oxidase_3"/>
    <property type="match status" value="2"/>
</dbReference>
<dbReference type="InterPro" id="IPR033138">
    <property type="entry name" value="Cu_oxidase_CS"/>
</dbReference>
<feature type="domain" description="Plastocyanin-like" evidence="11">
    <location>
        <begin position="80"/>
        <end position="140"/>
    </location>
</feature>
<dbReference type="InterPro" id="IPR045087">
    <property type="entry name" value="Cu-oxidase_fam"/>
</dbReference>
<dbReference type="PROSITE" id="PS51318">
    <property type="entry name" value="TAT"/>
    <property type="match status" value="1"/>
</dbReference>
<comment type="similarity">
    <text evidence="1">Belongs to the multicopper oxidase family.</text>
</comment>
<evidence type="ECO:0000259" key="10">
    <source>
        <dbReference type="Pfam" id="PF07731"/>
    </source>
</evidence>
<gene>
    <name evidence="12" type="ORF">M8542_02625</name>
</gene>
<dbReference type="InterPro" id="IPR006311">
    <property type="entry name" value="TAT_signal"/>
</dbReference>
<evidence type="ECO:0000256" key="8">
    <source>
        <dbReference type="ARBA" id="ARBA00043090"/>
    </source>
</evidence>
<sequence>MSGLSRRRFLGLTGGAGVVLAAGLAGPRLLGRAAATGELLTSEVPLPAPFQVPLPLPAVLRPVARDSGADHYEIVQRPATAEILPGLRTPIWGYQGTFPGPTIESRRGRTAIVRHRNELLVPTVVHLHGGRTPPESDGYTTDLVLPAGGWRATHSGMLDPDAKVTRGVRDYVYPLRQRAATLWYHDHRMDFTGPAVHRGLAGFHIVRDAEEDALPLPRGERELPLMITDRAFAADGSMRYPSRDSTLSTVPGVEEPYVAGVLGDVVLVNGAPWPIAEVSATRHRLRVLNASNARRYDLALDPPPPGGPAFTQIGSDQGLLDAPRAHDHLPIAPAERYDLVVDFGRYPVGTEVTLLNRTGSGSTAYVMRFRVARRGAEDSHIPDRLSVLEPLNRTQAGVTREFSFRGAPSGDGHGWLIGGQPYSPSRIDARPRLGDVEVWRFVADLHHPIHLHLVQFRVLSRGGREPGPFDAGLKDTVDLRPGEAVEVIARFDGYRGRYMFHCHNAEHEDMGMMANFETL</sequence>
<evidence type="ECO:0000256" key="2">
    <source>
        <dbReference type="ARBA" id="ARBA00011245"/>
    </source>
</evidence>
<dbReference type="PROSITE" id="PS00079">
    <property type="entry name" value="MULTICOPPER_OXIDASE1"/>
    <property type="match status" value="1"/>
</dbReference>
<comment type="subunit">
    <text evidence="2">Monomer.</text>
</comment>
<dbReference type="Pfam" id="PF07731">
    <property type="entry name" value="Cu-oxidase_2"/>
    <property type="match status" value="1"/>
</dbReference>
<keyword evidence="4" id="KW-0560">Oxidoreductase</keyword>
<accession>A0A9X2SGF6</accession>
<dbReference type="Gene3D" id="2.60.40.420">
    <property type="entry name" value="Cupredoxins - blue copper proteins"/>
    <property type="match status" value="4"/>
</dbReference>
<feature type="domain" description="Plastocyanin-like" evidence="10">
    <location>
        <begin position="414"/>
        <end position="517"/>
    </location>
</feature>
<keyword evidence="13" id="KW-1185">Reference proteome</keyword>
<dbReference type="InterPro" id="IPR011706">
    <property type="entry name" value="Cu-oxidase_C"/>
</dbReference>
<dbReference type="EMBL" id="JAMXQV010000001">
    <property type="protein sequence ID" value="MCR6481702.1"/>
    <property type="molecule type" value="Genomic_DNA"/>
</dbReference>
<evidence type="ECO:0000256" key="6">
    <source>
        <dbReference type="ARBA" id="ARBA00041027"/>
    </source>
</evidence>
<evidence type="ECO:0000313" key="12">
    <source>
        <dbReference type="EMBL" id="MCR6481702.1"/>
    </source>
</evidence>
<dbReference type="PROSITE" id="PS00080">
    <property type="entry name" value="MULTICOPPER_OXIDASE2"/>
    <property type="match status" value="1"/>
</dbReference>
<evidence type="ECO:0000259" key="11">
    <source>
        <dbReference type="Pfam" id="PF07732"/>
    </source>
</evidence>
<feature type="domain" description="Plastocyanin-like" evidence="11">
    <location>
        <begin position="169"/>
        <end position="210"/>
    </location>
</feature>
<dbReference type="GO" id="GO:0005507">
    <property type="term" value="F:copper ion binding"/>
    <property type="evidence" value="ECO:0007669"/>
    <property type="project" value="InterPro"/>
</dbReference>
<dbReference type="AlphaFoldDB" id="A0A9X2SGF6"/>
<dbReference type="RefSeq" id="WP_257918329.1">
    <property type="nucleotide sequence ID" value="NZ_JAMXQV010000001.1"/>
</dbReference>
<dbReference type="PANTHER" id="PTHR48267:SF1">
    <property type="entry name" value="BILIRUBIN OXIDASE"/>
    <property type="match status" value="1"/>
</dbReference>
<evidence type="ECO:0000256" key="5">
    <source>
        <dbReference type="ARBA" id="ARBA00038978"/>
    </source>
</evidence>
<dbReference type="InterPro" id="IPR011707">
    <property type="entry name" value="Cu-oxidase-like_N"/>
</dbReference>
<evidence type="ECO:0000256" key="3">
    <source>
        <dbReference type="ARBA" id="ARBA00022723"/>
    </source>
</evidence>
<evidence type="ECO:0000256" key="1">
    <source>
        <dbReference type="ARBA" id="ARBA00010609"/>
    </source>
</evidence>
<comment type="caution">
    <text evidence="12">The sequence shown here is derived from an EMBL/GenBank/DDBJ whole genome shotgun (WGS) entry which is preliminary data.</text>
</comment>
<dbReference type="SUPFAM" id="SSF49503">
    <property type="entry name" value="Cupredoxins"/>
    <property type="match status" value="3"/>
</dbReference>
<keyword evidence="3" id="KW-0479">Metal-binding</keyword>
<dbReference type="CDD" id="cd14448">
    <property type="entry name" value="CuRO_2_BOD_CotA_like"/>
    <property type="match status" value="1"/>
</dbReference>
<dbReference type="EC" id="1.16.3.4" evidence="5"/>
<protein>
    <recommendedName>
        <fullName evidence="6">Multicopper oxidase CueO</fullName>
        <ecNumber evidence="5">1.16.3.4</ecNumber>
    </recommendedName>
    <alternativeName>
        <fullName evidence="7">Copper efflux oxidase</fullName>
    </alternativeName>
    <alternativeName>
        <fullName evidence="8">Cuprous oxidase</fullName>
    </alternativeName>
</protein>
<evidence type="ECO:0000256" key="4">
    <source>
        <dbReference type="ARBA" id="ARBA00023002"/>
    </source>
</evidence>
<dbReference type="InterPro" id="IPR002355">
    <property type="entry name" value="Cu_oxidase_Cu_BS"/>
</dbReference>